<feature type="transmembrane region" description="Helical" evidence="2">
    <location>
        <begin position="370"/>
        <end position="389"/>
    </location>
</feature>
<feature type="transmembrane region" description="Helical" evidence="2">
    <location>
        <begin position="49"/>
        <end position="67"/>
    </location>
</feature>
<keyword evidence="4" id="KW-1185">Reference proteome</keyword>
<dbReference type="RefSeq" id="WP_027309445.1">
    <property type="nucleotide sequence ID" value="NZ_FQVG01000008.1"/>
</dbReference>
<comment type="subcellular location">
    <subcellularLocation>
        <location evidence="1">Cell membrane</location>
        <topology evidence="1">Multi-pass membrane protein</topology>
    </subcellularLocation>
</comment>
<dbReference type="PANTHER" id="PTHR23520:SF5">
    <property type="entry name" value="TRANSPORTER, PUTATIVE (AFU_ORTHOLOGUE AFUA_3G04000)-RELATED"/>
    <property type="match status" value="1"/>
</dbReference>
<feature type="transmembrane region" description="Helical" evidence="2">
    <location>
        <begin position="133"/>
        <end position="157"/>
    </location>
</feature>
<dbReference type="SUPFAM" id="SSF103473">
    <property type="entry name" value="MFS general substrate transporter"/>
    <property type="match status" value="1"/>
</dbReference>
<evidence type="ECO:0000313" key="3">
    <source>
        <dbReference type="EMBL" id="SHE58544.1"/>
    </source>
</evidence>
<dbReference type="Proteomes" id="UP000184423">
    <property type="component" value="Unassembled WGS sequence"/>
</dbReference>
<dbReference type="EMBL" id="FQVG01000008">
    <property type="protein sequence ID" value="SHE58544.1"/>
    <property type="molecule type" value="Genomic_DNA"/>
</dbReference>
<keyword evidence="2" id="KW-0812">Transmembrane</keyword>
<feature type="transmembrane region" description="Helical" evidence="2">
    <location>
        <begin position="196"/>
        <end position="214"/>
    </location>
</feature>
<feature type="transmembrane region" description="Helical" evidence="2">
    <location>
        <begin position="12"/>
        <end position="37"/>
    </location>
</feature>
<keyword evidence="2" id="KW-1133">Transmembrane helix</keyword>
<evidence type="ECO:0000256" key="1">
    <source>
        <dbReference type="ARBA" id="ARBA00004651"/>
    </source>
</evidence>
<dbReference type="GO" id="GO:0005886">
    <property type="term" value="C:plasma membrane"/>
    <property type="evidence" value="ECO:0007669"/>
    <property type="project" value="UniProtKB-SubCell"/>
</dbReference>
<dbReference type="Gene3D" id="1.20.1250.20">
    <property type="entry name" value="MFS general substrate transporter like domains"/>
    <property type="match status" value="2"/>
</dbReference>
<proteinExistence type="predicted"/>
<dbReference type="Pfam" id="PF07690">
    <property type="entry name" value="MFS_1"/>
    <property type="match status" value="1"/>
</dbReference>
<keyword evidence="2" id="KW-0472">Membrane</keyword>
<dbReference type="InterPro" id="IPR036259">
    <property type="entry name" value="MFS_trans_sf"/>
</dbReference>
<name>A0A1M4UPD8_9CLOT</name>
<evidence type="ECO:0000313" key="4">
    <source>
        <dbReference type="Proteomes" id="UP000184423"/>
    </source>
</evidence>
<feature type="transmembrane region" description="Helical" evidence="2">
    <location>
        <begin position="74"/>
        <end position="92"/>
    </location>
</feature>
<feature type="transmembrane region" description="Helical" evidence="2">
    <location>
        <begin position="235"/>
        <end position="263"/>
    </location>
</feature>
<dbReference type="PANTHER" id="PTHR23520">
    <property type="entry name" value="TRANSPORTER, PUTATIVE (AFU_ORTHOLOGUE AFUA_3G04000)-RELATED"/>
    <property type="match status" value="1"/>
</dbReference>
<gene>
    <name evidence="3" type="ORF">SAMN02746091_00713</name>
</gene>
<feature type="transmembrane region" description="Helical" evidence="2">
    <location>
        <begin position="98"/>
        <end position="121"/>
    </location>
</feature>
<reference evidence="4" key="1">
    <citation type="submission" date="2016-11" db="EMBL/GenBank/DDBJ databases">
        <authorList>
            <person name="Varghese N."/>
            <person name="Submissions S."/>
        </authorList>
    </citation>
    <scope>NUCLEOTIDE SEQUENCE [LARGE SCALE GENOMIC DNA]</scope>
    <source>
        <strain evidence="4">DSM 10124</strain>
    </source>
</reference>
<dbReference type="CDD" id="cd06174">
    <property type="entry name" value="MFS"/>
    <property type="match status" value="1"/>
</dbReference>
<organism evidence="3 4">
    <name type="scientific">Caloramator proteoclasticus DSM 10124</name>
    <dbReference type="NCBI Taxonomy" id="1121262"/>
    <lineage>
        <taxon>Bacteria</taxon>
        <taxon>Bacillati</taxon>
        <taxon>Bacillota</taxon>
        <taxon>Clostridia</taxon>
        <taxon>Eubacteriales</taxon>
        <taxon>Clostridiaceae</taxon>
        <taxon>Caloramator</taxon>
    </lineage>
</organism>
<feature type="transmembrane region" description="Helical" evidence="2">
    <location>
        <begin position="283"/>
        <end position="299"/>
    </location>
</feature>
<feature type="transmembrane region" description="Helical" evidence="2">
    <location>
        <begin position="306"/>
        <end position="326"/>
    </location>
</feature>
<evidence type="ECO:0000256" key="2">
    <source>
        <dbReference type="SAM" id="Phobius"/>
    </source>
</evidence>
<protein>
    <submittedName>
        <fullName evidence="3">Major Facilitator Superfamily protein</fullName>
    </submittedName>
</protein>
<feature type="transmembrane region" description="Helical" evidence="2">
    <location>
        <begin position="332"/>
        <end position="350"/>
    </location>
</feature>
<feature type="transmembrane region" description="Helical" evidence="2">
    <location>
        <begin position="401"/>
        <end position="423"/>
    </location>
</feature>
<sequence length="439" mass="48204">MEQKELKRFNLNSYAFIVSYIFMGLLSGIAFDVLVTFLQQVSLGTAQSFSAYMGYSTFLAAAILLLAPKVGYKALALAAPLMVILGLVAVAYVNVGLIFPVATLAILTGTTLYDVILPPYLTAYTTPENRNKIFSTAIWTNLAGMVVATYFGGSLIVNRFAARMNISKAEAQAISEAVDKMSPEMLNQYILAHKDVLLMFAIVALISLIPFLFVKQVESDYKETSKEKKGFDWSILTNKYVLIFLVYYALIRFGASLICPYFSVYLNKFVGIDRATTSKLISYSYFAGVIFTAICPYIVKRIGQVVALGGLALASIPFMMFIANGRAFGDKAAMVVGLALFFRFGLMNAANPIMNSLPMEFVSKELRPAYNSAIFVAGALTSILAGFFTKGFLFKTTSGYAVAYYITAAVYTTASILLLVTYTKKYNRSSEQKEEEKAA</sequence>
<dbReference type="InterPro" id="IPR011701">
    <property type="entry name" value="MFS"/>
</dbReference>
<dbReference type="AlphaFoldDB" id="A0A1M4UPD8"/>
<dbReference type="GO" id="GO:0022857">
    <property type="term" value="F:transmembrane transporter activity"/>
    <property type="evidence" value="ECO:0007669"/>
    <property type="project" value="InterPro"/>
</dbReference>
<accession>A0A1M4UPD8</accession>